<gene>
    <name evidence="2" type="ORF">BLM47_03835</name>
</gene>
<comment type="caution">
    <text evidence="2">The sequence shown here is derived from an EMBL/GenBank/DDBJ whole genome shotgun (WGS) entry which is preliminary data.</text>
</comment>
<dbReference type="InterPro" id="IPR045864">
    <property type="entry name" value="aa-tRNA-synth_II/BPL/LPL"/>
</dbReference>
<accession>A0A2A6E2Y9</accession>
<evidence type="ECO:0008006" key="4">
    <source>
        <dbReference type="Google" id="ProtNLM"/>
    </source>
</evidence>
<dbReference type="AlphaFoldDB" id="A0A2A6E2Y9"/>
<sequence>MSEFRLRVPLDRLPPDRRGQLKYAAAFAAENVRDVALDGDDLLIVCEPPADERELRSRIERLIDRYAGGEFGFREHVLFRNRGPMPYADDIVAELVRRRALRELGPGLWLFREPVSRLLRFFDDAFVERVARPFGATEEAYPAVISASSLGRTQHFTSFPEHVHFVTHLRADLDVIEAFAETVRRAGDWDGVPETERFGENRALATPALAMNPSVCYHCYEGLQNETIPGEGVAVTAVAKCHRYESLNHRDFGRLLDFTMREVVFVGKPEFVRENRLKAVEYLKQLMIDWELDGAIENANDPFFTNDFQVKASFQRHQEMKYELRLTVPHLGKTIACSSVNFHGSTFGTAFAIRAGKRPATTACVGFGLERWALAFLAQFGPDEDGWPTGFREEYDRWRARRQEPPVGGMTAGDRTADRVTPK</sequence>
<dbReference type="EMBL" id="MOXJ01000005">
    <property type="protein sequence ID" value="PDO11127.1"/>
    <property type="molecule type" value="Genomic_DNA"/>
</dbReference>
<dbReference type="Proteomes" id="UP000243688">
    <property type="component" value="Unassembled WGS sequence"/>
</dbReference>
<feature type="region of interest" description="Disordered" evidence="1">
    <location>
        <begin position="399"/>
        <end position="423"/>
    </location>
</feature>
<organism evidence="2 3">
    <name type="scientific">Candidatus Reconcilbacillus cellulovorans</name>
    <dbReference type="NCBI Taxonomy" id="1906605"/>
    <lineage>
        <taxon>Bacteria</taxon>
        <taxon>Bacillati</taxon>
        <taxon>Bacillota</taxon>
        <taxon>Bacilli</taxon>
        <taxon>Bacillales</taxon>
        <taxon>Paenibacillaceae</taxon>
        <taxon>Candidatus Reconcilbacillus</taxon>
    </lineage>
</organism>
<name>A0A2A6E2Y9_9BACL</name>
<proteinExistence type="predicted"/>
<protein>
    <recommendedName>
        <fullName evidence="4">Aminoacyl-transfer RNA synthetases class-II family profile domain-containing protein</fullName>
    </recommendedName>
</protein>
<evidence type="ECO:0000256" key="1">
    <source>
        <dbReference type="SAM" id="MobiDB-lite"/>
    </source>
</evidence>
<reference evidence="2 3" key="1">
    <citation type="submission" date="2016-12" db="EMBL/GenBank/DDBJ databases">
        <title>Candidatus Reconcilibacillus cellulovorans genome.</title>
        <authorList>
            <person name="Kolinko S."/>
            <person name="Wu Y.-W."/>
            <person name="Tachea F."/>
            <person name="Denzel E."/>
            <person name="Hiras J."/>
            <person name="Baecker N."/>
            <person name="Chan L.J."/>
            <person name="Eichorst S.A."/>
            <person name="Frey D."/>
            <person name="Adams P.D."/>
            <person name="Pray T."/>
            <person name="Tanjore D."/>
            <person name="Petzold C.J."/>
            <person name="Gladden J.M."/>
            <person name="Simmons B.A."/>
            <person name="Singer S.W."/>
        </authorList>
    </citation>
    <scope>NUCLEOTIDE SEQUENCE [LARGE SCALE GENOMIC DNA]</scope>
    <source>
        <strain evidence="2">JTherm</strain>
    </source>
</reference>
<evidence type="ECO:0000313" key="3">
    <source>
        <dbReference type="Proteomes" id="UP000243688"/>
    </source>
</evidence>
<dbReference type="GO" id="GO:0140096">
    <property type="term" value="F:catalytic activity, acting on a protein"/>
    <property type="evidence" value="ECO:0007669"/>
    <property type="project" value="UniProtKB-ARBA"/>
</dbReference>
<dbReference type="Gene3D" id="3.30.930.10">
    <property type="entry name" value="Bira Bifunctional Protein, Domain 2"/>
    <property type="match status" value="1"/>
</dbReference>
<dbReference type="GO" id="GO:0016740">
    <property type="term" value="F:transferase activity"/>
    <property type="evidence" value="ECO:0007669"/>
    <property type="project" value="UniProtKB-ARBA"/>
</dbReference>
<evidence type="ECO:0000313" key="2">
    <source>
        <dbReference type="EMBL" id="PDO11127.1"/>
    </source>
</evidence>
<dbReference type="SUPFAM" id="SSF55681">
    <property type="entry name" value="Class II aaRS and biotin synthetases"/>
    <property type="match status" value="1"/>
</dbReference>